<accession>A0A844XIC3</accession>
<sequence length="77" mass="8532">MHEPDWIRFASDATLYGLWGGALLSISAFSAWRDYRRRKRSNIDRVGIMPWRDIGALTGFAGLALMSFAGVGWLAGA</sequence>
<evidence type="ECO:0000313" key="3">
    <source>
        <dbReference type="Proteomes" id="UP000461409"/>
    </source>
</evidence>
<reference evidence="2 3" key="1">
    <citation type="submission" date="2019-12" db="EMBL/GenBank/DDBJ databases">
        <authorList>
            <person name="Lee S.D."/>
        </authorList>
    </citation>
    <scope>NUCLEOTIDE SEQUENCE [LARGE SCALE GENOMIC DNA]</scope>
    <source>
        <strain evidence="2 3">GH3-10</strain>
    </source>
</reference>
<gene>
    <name evidence="2" type="ORF">GRF63_16305</name>
</gene>
<reference evidence="2 3" key="2">
    <citation type="submission" date="2020-02" db="EMBL/GenBank/DDBJ databases">
        <title>Erythrobacter dongmakensis sp. nov., isolated from a tidal mudflat.</title>
        <authorList>
            <person name="Kim I.S."/>
        </authorList>
    </citation>
    <scope>NUCLEOTIDE SEQUENCE [LARGE SCALE GENOMIC DNA]</scope>
    <source>
        <strain evidence="2 3">GH3-10</strain>
    </source>
</reference>
<keyword evidence="3" id="KW-1185">Reference proteome</keyword>
<dbReference type="EMBL" id="WUBR01000004">
    <property type="protein sequence ID" value="MWV29463.1"/>
    <property type="molecule type" value="Genomic_DNA"/>
</dbReference>
<keyword evidence="1" id="KW-0472">Membrane</keyword>
<evidence type="ECO:0000313" key="2">
    <source>
        <dbReference type="EMBL" id="MWV29463.1"/>
    </source>
</evidence>
<proteinExistence type="predicted"/>
<protein>
    <submittedName>
        <fullName evidence="2">Uncharacterized protein</fullName>
    </submittedName>
</protein>
<dbReference type="AlphaFoldDB" id="A0A844XIC3"/>
<evidence type="ECO:0000256" key="1">
    <source>
        <dbReference type="SAM" id="Phobius"/>
    </source>
</evidence>
<organism evidence="2 3">
    <name type="scientific">Aurantiacibacter rhizosphaerae</name>
    <dbReference type="NCBI Taxonomy" id="2691582"/>
    <lineage>
        <taxon>Bacteria</taxon>
        <taxon>Pseudomonadati</taxon>
        <taxon>Pseudomonadota</taxon>
        <taxon>Alphaproteobacteria</taxon>
        <taxon>Sphingomonadales</taxon>
        <taxon>Erythrobacteraceae</taxon>
        <taxon>Aurantiacibacter</taxon>
    </lineage>
</organism>
<comment type="caution">
    <text evidence="2">The sequence shown here is derived from an EMBL/GenBank/DDBJ whole genome shotgun (WGS) entry which is preliminary data.</text>
</comment>
<dbReference type="Proteomes" id="UP000461409">
    <property type="component" value="Unassembled WGS sequence"/>
</dbReference>
<feature type="transmembrane region" description="Helical" evidence="1">
    <location>
        <begin position="54"/>
        <end position="75"/>
    </location>
</feature>
<name>A0A844XIC3_9SPHN</name>
<feature type="transmembrane region" description="Helical" evidence="1">
    <location>
        <begin position="13"/>
        <end position="33"/>
    </location>
</feature>
<keyword evidence="1" id="KW-1133">Transmembrane helix</keyword>
<keyword evidence="1" id="KW-0812">Transmembrane</keyword>
<dbReference type="RefSeq" id="WP_160487114.1">
    <property type="nucleotide sequence ID" value="NZ_WUBR01000004.1"/>
</dbReference>